<protein>
    <submittedName>
        <fullName evidence="1">Uncharacterized protein</fullName>
    </submittedName>
</protein>
<name>A0A6C0CCC1_9ZZZZ</name>
<sequence length="353" mass="41743">MALDLKPKNSASRSIKKLDFGYVKFGDELINHPPIYELVCIDTMCKYFDEYNVFHEATRDLENEYHQGLIIINRLPMSSLVAHRTLSRFAHTQKMIYDKSDEEQIELLILLCKLTSAQHIEVIIEHIAFNDTVWIKLLDTNFNFRDCFSHGFRINICKLIAKTNPTIEKGEYLKFYGLPFFENLSKYNITNSAIFHGACHQRIYDPFSQMIYLITSFGDKIILYYPRKHEPYKIHDRKRLGEHVSDSDEDDNDEIHSYIMLPRLSVELFDMKYFFYNFVIDDINVHTPNGDVIMQLIKTTIDDGYSSFVRVYKNDFKKLYRNNEYSAFERRMSMSKAWDTYCETGIYVPPSNK</sequence>
<evidence type="ECO:0000313" key="1">
    <source>
        <dbReference type="EMBL" id="QHT01480.1"/>
    </source>
</evidence>
<accession>A0A6C0CCC1</accession>
<dbReference type="EMBL" id="MN739374">
    <property type="protein sequence ID" value="QHT01480.1"/>
    <property type="molecule type" value="Genomic_DNA"/>
</dbReference>
<reference evidence="1" key="1">
    <citation type="journal article" date="2020" name="Nature">
        <title>Giant virus diversity and host interactions through global metagenomics.</title>
        <authorList>
            <person name="Schulz F."/>
            <person name="Roux S."/>
            <person name="Paez-Espino D."/>
            <person name="Jungbluth S."/>
            <person name="Walsh D.A."/>
            <person name="Denef V.J."/>
            <person name="McMahon K.D."/>
            <person name="Konstantinidis K.T."/>
            <person name="Eloe-Fadrosh E.A."/>
            <person name="Kyrpides N.C."/>
            <person name="Woyke T."/>
        </authorList>
    </citation>
    <scope>NUCLEOTIDE SEQUENCE</scope>
    <source>
        <strain evidence="1">GVMAG-M-3300020192-26</strain>
    </source>
</reference>
<proteinExistence type="predicted"/>
<dbReference type="AlphaFoldDB" id="A0A6C0CCC1"/>
<organism evidence="1">
    <name type="scientific">viral metagenome</name>
    <dbReference type="NCBI Taxonomy" id="1070528"/>
    <lineage>
        <taxon>unclassified sequences</taxon>
        <taxon>metagenomes</taxon>
        <taxon>organismal metagenomes</taxon>
    </lineage>
</organism>